<dbReference type="InterPro" id="IPR041921">
    <property type="entry name" value="NuoE_N"/>
</dbReference>
<dbReference type="NCBIfam" id="NF005722">
    <property type="entry name" value="PRK07539.1-2"/>
    <property type="match status" value="1"/>
</dbReference>
<feature type="non-terminal residue" evidence="7">
    <location>
        <position position="1"/>
    </location>
</feature>
<dbReference type="Pfam" id="PF01257">
    <property type="entry name" value="2Fe-2S_thioredx"/>
    <property type="match status" value="1"/>
</dbReference>
<dbReference type="InterPro" id="IPR002023">
    <property type="entry name" value="NuoE-like"/>
</dbReference>
<dbReference type="PROSITE" id="PS01099">
    <property type="entry name" value="COMPLEX1_24K"/>
    <property type="match status" value="1"/>
</dbReference>
<dbReference type="GO" id="GO:0003954">
    <property type="term" value="F:NADH dehydrogenase activity"/>
    <property type="evidence" value="ECO:0007669"/>
    <property type="project" value="TreeGrafter"/>
</dbReference>
<gene>
    <name evidence="7" type="ORF">METZ01_LOCUS358891</name>
</gene>
<keyword evidence="5" id="KW-0411">Iron-sulfur</keyword>
<keyword evidence="4" id="KW-0408">Iron</keyword>
<dbReference type="SUPFAM" id="SSF52833">
    <property type="entry name" value="Thioredoxin-like"/>
    <property type="match status" value="1"/>
</dbReference>
<evidence type="ECO:0000256" key="5">
    <source>
        <dbReference type="ARBA" id="ARBA00023014"/>
    </source>
</evidence>
<dbReference type="Gene3D" id="3.40.30.10">
    <property type="entry name" value="Glutaredoxin"/>
    <property type="match status" value="1"/>
</dbReference>
<keyword evidence="2" id="KW-0001">2Fe-2S</keyword>
<evidence type="ECO:0000256" key="6">
    <source>
        <dbReference type="ARBA" id="ARBA00034078"/>
    </source>
</evidence>
<dbReference type="GO" id="GO:0046872">
    <property type="term" value="F:metal ion binding"/>
    <property type="evidence" value="ECO:0007669"/>
    <property type="project" value="UniProtKB-KW"/>
</dbReference>
<dbReference type="Gene3D" id="1.10.10.1590">
    <property type="entry name" value="NADH-quinone oxidoreductase subunit E"/>
    <property type="match status" value="1"/>
</dbReference>
<keyword evidence="3" id="KW-0479">Metal-binding</keyword>
<dbReference type="AlphaFoldDB" id="A0A382S9Z4"/>
<dbReference type="EMBL" id="UINC01127126">
    <property type="protein sequence ID" value="SVD06037.1"/>
    <property type="molecule type" value="Genomic_DNA"/>
</dbReference>
<dbReference type="PIRSF" id="PIRSF000216">
    <property type="entry name" value="NADH_DH_24kDa"/>
    <property type="match status" value="1"/>
</dbReference>
<evidence type="ECO:0000256" key="4">
    <source>
        <dbReference type="ARBA" id="ARBA00023004"/>
    </source>
</evidence>
<evidence type="ECO:0000313" key="7">
    <source>
        <dbReference type="EMBL" id="SVD06037.1"/>
    </source>
</evidence>
<evidence type="ECO:0000256" key="2">
    <source>
        <dbReference type="ARBA" id="ARBA00022714"/>
    </source>
</evidence>
<dbReference type="PANTHER" id="PTHR10371">
    <property type="entry name" value="NADH DEHYDROGENASE UBIQUINONE FLAVOPROTEIN 2, MITOCHONDRIAL"/>
    <property type="match status" value="1"/>
</dbReference>
<sequence length="159" mass="17193">VEVVAELSPEVVAKVAVEAAKYPERRAAVKSALRYAQAEHGWVSGGVVQAVAQLLELEPIEVYEVATFYDMFYTEPVGRHQLRVCTNVSCMLRGAGSIVELLEHKLGVKVGGTSEDGRVTLLAAECLGACGGAPMLVCGDRYFEDLTEEKLDHLLAELD</sequence>
<comment type="cofactor">
    <cofactor evidence="6">
        <name>[2Fe-2S] cluster</name>
        <dbReference type="ChEBI" id="CHEBI:190135"/>
    </cofactor>
</comment>
<evidence type="ECO:0000256" key="3">
    <source>
        <dbReference type="ARBA" id="ARBA00022723"/>
    </source>
</evidence>
<reference evidence="7" key="1">
    <citation type="submission" date="2018-05" db="EMBL/GenBank/DDBJ databases">
        <authorList>
            <person name="Lanie J.A."/>
            <person name="Ng W.-L."/>
            <person name="Kazmierczak K.M."/>
            <person name="Andrzejewski T.M."/>
            <person name="Davidsen T.M."/>
            <person name="Wayne K.J."/>
            <person name="Tettelin H."/>
            <person name="Glass J.I."/>
            <person name="Rusch D."/>
            <person name="Podicherti R."/>
            <person name="Tsui H.-C.T."/>
            <person name="Winkler M.E."/>
        </authorList>
    </citation>
    <scope>NUCLEOTIDE SEQUENCE</scope>
</reference>
<protein>
    <recommendedName>
        <fullName evidence="8">NADH-quinone oxidoreductase subunit E</fullName>
    </recommendedName>
</protein>
<accession>A0A382S9Z4</accession>
<dbReference type="InterPro" id="IPR036249">
    <property type="entry name" value="Thioredoxin-like_sf"/>
</dbReference>
<evidence type="ECO:0000256" key="1">
    <source>
        <dbReference type="ARBA" id="ARBA00010643"/>
    </source>
</evidence>
<dbReference type="FunFam" id="1.10.10.1590:FF:000001">
    <property type="entry name" value="NADH-quinone oxidoreductase subunit E"/>
    <property type="match status" value="1"/>
</dbReference>
<organism evidence="7">
    <name type="scientific">marine metagenome</name>
    <dbReference type="NCBI Taxonomy" id="408172"/>
    <lineage>
        <taxon>unclassified sequences</taxon>
        <taxon>metagenomes</taxon>
        <taxon>ecological metagenomes</taxon>
    </lineage>
</organism>
<dbReference type="PANTHER" id="PTHR10371:SF3">
    <property type="entry name" value="NADH DEHYDROGENASE [UBIQUINONE] FLAVOPROTEIN 2, MITOCHONDRIAL"/>
    <property type="match status" value="1"/>
</dbReference>
<evidence type="ECO:0008006" key="8">
    <source>
        <dbReference type="Google" id="ProtNLM"/>
    </source>
</evidence>
<dbReference type="CDD" id="cd03064">
    <property type="entry name" value="TRX_Fd_NuoE"/>
    <property type="match status" value="1"/>
</dbReference>
<dbReference type="InterPro" id="IPR042128">
    <property type="entry name" value="NuoE_dom"/>
</dbReference>
<dbReference type="GO" id="GO:0051537">
    <property type="term" value="F:2 iron, 2 sulfur cluster binding"/>
    <property type="evidence" value="ECO:0007669"/>
    <property type="project" value="UniProtKB-KW"/>
</dbReference>
<name>A0A382S9Z4_9ZZZZ</name>
<comment type="similarity">
    <text evidence="1">Belongs to the complex I 24 kDa subunit family.</text>
</comment>
<proteinExistence type="inferred from homology"/>
<dbReference type="NCBIfam" id="TIGR01958">
    <property type="entry name" value="nuoE_fam"/>
    <property type="match status" value="1"/>
</dbReference>